<dbReference type="InterPro" id="IPR042099">
    <property type="entry name" value="ANL_N_sf"/>
</dbReference>
<feature type="domain" description="AMP-dependent synthetase/ligase" evidence="1">
    <location>
        <begin position="7"/>
        <end position="362"/>
    </location>
</feature>
<proteinExistence type="predicted"/>
<organism evidence="3 4">
    <name type="scientific">Rhodococcus pyridinivorans KG-16</name>
    <dbReference type="NCBI Taxonomy" id="1441730"/>
    <lineage>
        <taxon>Bacteria</taxon>
        <taxon>Bacillati</taxon>
        <taxon>Actinomycetota</taxon>
        <taxon>Actinomycetes</taxon>
        <taxon>Mycobacteriales</taxon>
        <taxon>Nocardiaceae</taxon>
        <taxon>Rhodococcus</taxon>
    </lineage>
</organism>
<comment type="caution">
    <text evidence="3">The sequence shown here is derived from an EMBL/GenBank/DDBJ whole genome shotgun (WGS) entry which is preliminary data.</text>
</comment>
<reference evidence="3 4" key="2">
    <citation type="journal article" date="2016" name="Genome Announc.">
        <title>Draft Genome Sequence of a Versatile Hydrocarbon-Degrading Bacterium, Rhodococcus pyridinivorans Strain KG-16, Collected from Oil Fields in India.</title>
        <authorList>
            <person name="Aggarwal R.K."/>
            <person name="Dawar C."/>
            <person name="Phanindranath R."/>
            <person name="Mutnuri L."/>
            <person name="Dayal A.M."/>
        </authorList>
    </citation>
    <scope>NUCLEOTIDE SEQUENCE [LARGE SCALE GENOMIC DNA]</scope>
    <source>
        <strain evidence="3 4">KG-16</strain>
    </source>
</reference>
<feature type="domain" description="AMP-binding enzyme C-terminal" evidence="2">
    <location>
        <begin position="424"/>
        <end position="502"/>
    </location>
</feature>
<protein>
    <submittedName>
        <fullName evidence="3">Acyl-CoA synthetase</fullName>
    </submittedName>
</protein>
<dbReference type="Pfam" id="PF13193">
    <property type="entry name" value="AMP-binding_C"/>
    <property type="match status" value="1"/>
</dbReference>
<dbReference type="InterPro" id="IPR025110">
    <property type="entry name" value="AMP-bd_C"/>
</dbReference>
<dbReference type="PANTHER" id="PTHR43767">
    <property type="entry name" value="LONG-CHAIN-FATTY-ACID--COA LIGASE"/>
    <property type="match status" value="1"/>
</dbReference>
<dbReference type="InterPro" id="IPR000873">
    <property type="entry name" value="AMP-dep_synth/lig_dom"/>
</dbReference>
<dbReference type="InterPro" id="IPR050237">
    <property type="entry name" value="ATP-dep_AMP-bd_enzyme"/>
</dbReference>
<dbReference type="Gene3D" id="3.30.300.30">
    <property type="match status" value="1"/>
</dbReference>
<dbReference type="RefSeq" id="WP_060650280.1">
    <property type="nucleotide sequence ID" value="NZ_AZXY01000001.1"/>
</dbReference>
<dbReference type="PANTHER" id="PTHR43767:SF1">
    <property type="entry name" value="NONRIBOSOMAL PEPTIDE SYNTHASE PES1 (EUROFUNG)-RELATED"/>
    <property type="match status" value="1"/>
</dbReference>
<sequence length="522" mass="57552">MYPGRYAAVAPDRPAVHEAATGRTLTYRELEDASVRFAHWLRAHDVGKGDHIAVVTVNDATAFELYWGAVRSGVYVTFVNTHLAPVEAAYIVDDCDAKVLVVSAPLADLAEAIVPLTPKVTQRVAFGGQVPGHLVYEEEVAGLPVTPMPDQPRGSDMLYSSGTTGRPKGIKPALSGAQVGDEPGPPLLKQVRRFGFDENTVYLSPAPIYHAAPLRYGVSTQALGGTVVLMERFDPEFSLACIEKYRVTHSQWVPTHFVRLLKLPREVRERYDLSSMRCALHSAAPCPVEVKQELMRWWGEIVYEYYSATEAIGNTLVTPQEWLDKPGTVGKTGGPGTLGLARICDERGNRLPAGQTGTVYFERDDFSFEYHKDPEKTASTRHPFEGNWFTTGDIGYLDEDDYLFLTGRDKFTIISGGVNIYPQEIENVLALHPSIADVAVVGVPDADRGERVEAFVQLVPEVDGSDELEDALIGFCRERLSRFKCPRHVRFVDELPRTPTGKMVKGRLGELVAQYADTGALS</sequence>
<name>A0A0V9UQ68_9NOCA</name>
<accession>A0A0V9UQ68</accession>
<evidence type="ECO:0000259" key="2">
    <source>
        <dbReference type="Pfam" id="PF13193"/>
    </source>
</evidence>
<dbReference type="Pfam" id="PF00501">
    <property type="entry name" value="AMP-binding"/>
    <property type="match status" value="1"/>
</dbReference>
<dbReference type="PATRIC" id="fig|1441730.3.peg.292"/>
<reference evidence="4" key="1">
    <citation type="submission" date="2015-01" db="EMBL/GenBank/DDBJ databases">
        <title>Draft genome sequence of Rhodococcus pyridinivorans strain KG-16, a hydrocarbon-degrading bacterium.</title>
        <authorList>
            <person name="Aggarwal R.K."/>
            <person name="Dawar C."/>
        </authorList>
    </citation>
    <scope>NUCLEOTIDE SEQUENCE [LARGE SCALE GENOMIC DNA]</scope>
    <source>
        <strain evidence="4">KG-16</strain>
    </source>
</reference>
<dbReference type="PROSITE" id="PS00455">
    <property type="entry name" value="AMP_BINDING"/>
    <property type="match status" value="1"/>
</dbReference>
<evidence type="ECO:0000259" key="1">
    <source>
        <dbReference type="Pfam" id="PF00501"/>
    </source>
</evidence>
<dbReference type="InterPro" id="IPR045851">
    <property type="entry name" value="AMP-bd_C_sf"/>
</dbReference>
<dbReference type="EMBL" id="AZXY01000001">
    <property type="protein sequence ID" value="KSZ60154.1"/>
    <property type="molecule type" value="Genomic_DNA"/>
</dbReference>
<dbReference type="AlphaFoldDB" id="A0A0V9UQ68"/>
<dbReference type="Proteomes" id="UP000053060">
    <property type="component" value="Unassembled WGS sequence"/>
</dbReference>
<dbReference type="Gene3D" id="3.40.50.12780">
    <property type="entry name" value="N-terminal domain of ligase-like"/>
    <property type="match status" value="1"/>
</dbReference>
<evidence type="ECO:0000313" key="4">
    <source>
        <dbReference type="Proteomes" id="UP000053060"/>
    </source>
</evidence>
<gene>
    <name evidence="3" type="ORF">Z045_01385</name>
</gene>
<dbReference type="SUPFAM" id="SSF56801">
    <property type="entry name" value="Acetyl-CoA synthetase-like"/>
    <property type="match status" value="1"/>
</dbReference>
<dbReference type="GO" id="GO:0016878">
    <property type="term" value="F:acid-thiol ligase activity"/>
    <property type="evidence" value="ECO:0007669"/>
    <property type="project" value="UniProtKB-ARBA"/>
</dbReference>
<dbReference type="InterPro" id="IPR020845">
    <property type="entry name" value="AMP-binding_CS"/>
</dbReference>
<evidence type="ECO:0000313" key="3">
    <source>
        <dbReference type="EMBL" id="KSZ60154.1"/>
    </source>
</evidence>